<dbReference type="EMBL" id="JAENGY010000940">
    <property type="protein sequence ID" value="KAG6954496.1"/>
    <property type="molecule type" value="Genomic_DNA"/>
</dbReference>
<proteinExistence type="predicted"/>
<keyword evidence="1" id="KW-0175">Coiled coil</keyword>
<gene>
    <name evidence="2" type="ORF">JG688_00012312</name>
</gene>
<reference evidence="2" key="1">
    <citation type="submission" date="2021-01" db="EMBL/GenBank/DDBJ databases">
        <title>Phytophthora aleatoria, a newly-described species from Pinus radiata is distinct from Phytophthora cactorum isolates based on comparative genomics.</title>
        <authorList>
            <person name="Mcdougal R."/>
            <person name="Panda P."/>
            <person name="Williams N."/>
            <person name="Studholme D.J."/>
        </authorList>
    </citation>
    <scope>NUCLEOTIDE SEQUENCE</scope>
    <source>
        <strain evidence="2">NZFS 4037</strain>
    </source>
</reference>
<evidence type="ECO:0000313" key="2">
    <source>
        <dbReference type="EMBL" id="KAG6954496.1"/>
    </source>
</evidence>
<comment type="caution">
    <text evidence="2">The sequence shown here is derived from an EMBL/GenBank/DDBJ whole genome shotgun (WGS) entry which is preliminary data.</text>
</comment>
<evidence type="ECO:0000256" key="1">
    <source>
        <dbReference type="SAM" id="Coils"/>
    </source>
</evidence>
<keyword evidence="3" id="KW-1185">Reference proteome</keyword>
<organism evidence="2 3">
    <name type="scientific">Phytophthora aleatoria</name>
    <dbReference type="NCBI Taxonomy" id="2496075"/>
    <lineage>
        <taxon>Eukaryota</taxon>
        <taxon>Sar</taxon>
        <taxon>Stramenopiles</taxon>
        <taxon>Oomycota</taxon>
        <taxon>Peronosporomycetes</taxon>
        <taxon>Peronosporales</taxon>
        <taxon>Peronosporaceae</taxon>
        <taxon>Phytophthora</taxon>
    </lineage>
</organism>
<dbReference type="Proteomes" id="UP000709295">
    <property type="component" value="Unassembled WGS sequence"/>
</dbReference>
<evidence type="ECO:0000313" key="3">
    <source>
        <dbReference type="Proteomes" id="UP000709295"/>
    </source>
</evidence>
<name>A0A8J5IYQ4_9STRA</name>
<dbReference type="AlphaFoldDB" id="A0A8J5IYQ4"/>
<sequence>MATRMEFARPSTPVDAAQICFGQFQRDLGDVLTRGFQLCKIFAGLKAKKDKFVIERRRLRQLLKRLTKNIKIMTRLQSQCYGHPVSAVALAVLTRLSQKIKRDKAAFNSLADATSYFEVQ</sequence>
<accession>A0A8J5IYQ4</accession>
<feature type="coiled-coil region" evidence="1">
    <location>
        <begin position="49"/>
        <end position="76"/>
    </location>
</feature>
<protein>
    <submittedName>
        <fullName evidence="2">Uncharacterized protein</fullName>
    </submittedName>
</protein>